<proteinExistence type="predicted"/>
<protein>
    <recommendedName>
        <fullName evidence="3">Roadblock/LAMTOR2 domain-containing protein</fullName>
    </recommendedName>
</protein>
<reference evidence="1 2" key="1">
    <citation type="submission" date="2015-07" db="EMBL/GenBank/DDBJ databases">
        <title>Foodborne Vibrio parahaemolyticus Isolates.</title>
        <authorList>
            <person name="Ronholm J."/>
            <person name="Petronella N."/>
            <person name="Kenwell R."/>
            <person name="Banerjee S."/>
        </authorList>
    </citation>
    <scope>NUCLEOTIDE SEQUENCE [LARGE SCALE GENOMIC DNA]</scope>
    <source>
        <strain evidence="1 2">HS-06-05</strain>
    </source>
</reference>
<dbReference type="EMBL" id="LIRS01000035">
    <property type="protein sequence ID" value="KOY40224.1"/>
    <property type="molecule type" value="Genomic_DNA"/>
</dbReference>
<evidence type="ECO:0000313" key="2">
    <source>
        <dbReference type="Proteomes" id="UP000037697"/>
    </source>
</evidence>
<evidence type="ECO:0000313" key="1">
    <source>
        <dbReference type="EMBL" id="KOY40224.1"/>
    </source>
</evidence>
<evidence type="ECO:0008006" key="3">
    <source>
        <dbReference type="Google" id="ProtNLM"/>
    </source>
</evidence>
<gene>
    <name evidence="1" type="ORF">ACX05_05810</name>
</gene>
<accession>A0AAW3IZ72</accession>
<comment type="caution">
    <text evidence="1">The sequence shown here is derived from an EMBL/GenBank/DDBJ whole genome shotgun (WGS) entry which is preliminary data.</text>
</comment>
<sequence>MMTNKDSSPKLTLEIMRKALQQKCVASVLLGENGTLLMQYGDHVKVYENDTSAFNAAKLLRLVSSAL</sequence>
<name>A0AAW3IZ72_VIBPH</name>
<dbReference type="RefSeq" id="WP_053811780.1">
    <property type="nucleotide sequence ID" value="NZ_LIRS01000035.1"/>
</dbReference>
<dbReference type="AlphaFoldDB" id="A0AAW3IZ72"/>
<organism evidence="1 2">
    <name type="scientific">Vibrio parahaemolyticus</name>
    <dbReference type="NCBI Taxonomy" id="670"/>
    <lineage>
        <taxon>Bacteria</taxon>
        <taxon>Pseudomonadati</taxon>
        <taxon>Pseudomonadota</taxon>
        <taxon>Gammaproteobacteria</taxon>
        <taxon>Vibrionales</taxon>
        <taxon>Vibrionaceae</taxon>
        <taxon>Vibrio</taxon>
    </lineage>
</organism>
<dbReference type="Proteomes" id="UP000037697">
    <property type="component" value="Unassembled WGS sequence"/>
</dbReference>